<dbReference type="KEGG" id="pbl:PAAG_07949"/>
<gene>
    <name evidence="2" type="ORF">PAAG_07949</name>
</gene>
<feature type="compositionally biased region" description="Polar residues" evidence="1">
    <location>
        <begin position="1"/>
        <end position="21"/>
    </location>
</feature>
<evidence type="ECO:0000313" key="3">
    <source>
        <dbReference type="Proteomes" id="UP000002059"/>
    </source>
</evidence>
<dbReference type="AlphaFoldDB" id="C1HB08"/>
<dbReference type="HOGENOM" id="CLU_655685_0_0_1"/>
<evidence type="ECO:0000256" key="1">
    <source>
        <dbReference type="SAM" id="MobiDB-lite"/>
    </source>
</evidence>
<organism evidence="2 3">
    <name type="scientific">Paracoccidioides lutzii (strain ATCC MYA-826 / Pb01)</name>
    <name type="common">Paracoccidioides brasiliensis</name>
    <dbReference type="NCBI Taxonomy" id="502779"/>
    <lineage>
        <taxon>Eukaryota</taxon>
        <taxon>Fungi</taxon>
        <taxon>Dikarya</taxon>
        <taxon>Ascomycota</taxon>
        <taxon>Pezizomycotina</taxon>
        <taxon>Eurotiomycetes</taxon>
        <taxon>Eurotiomycetidae</taxon>
        <taxon>Onygenales</taxon>
        <taxon>Ajellomycetaceae</taxon>
        <taxon>Paracoccidioides</taxon>
    </lineage>
</organism>
<proteinExistence type="predicted"/>
<feature type="compositionally biased region" description="Polar residues" evidence="1">
    <location>
        <begin position="98"/>
        <end position="117"/>
    </location>
</feature>
<dbReference type="GeneID" id="9093300"/>
<dbReference type="RefSeq" id="XP_015700816.1">
    <property type="nucleotide sequence ID" value="XM_015846381.1"/>
</dbReference>
<keyword evidence="3" id="KW-1185">Reference proteome</keyword>
<feature type="compositionally biased region" description="Low complexity" evidence="1">
    <location>
        <begin position="118"/>
        <end position="159"/>
    </location>
</feature>
<feature type="region of interest" description="Disordered" evidence="1">
    <location>
        <begin position="1"/>
        <end position="180"/>
    </location>
</feature>
<dbReference type="VEuPathDB" id="FungiDB:PAAG_07949"/>
<feature type="compositionally biased region" description="Low complexity" evidence="1">
    <location>
        <begin position="22"/>
        <end position="40"/>
    </location>
</feature>
<reference evidence="2 3" key="1">
    <citation type="journal article" date="2011" name="PLoS Genet.">
        <title>Comparative genomic analysis of human fungal pathogens causing paracoccidioidomycosis.</title>
        <authorList>
            <person name="Desjardins C.A."/>
            <person name="Champion M.D."/>
            <person name="Holder J.W."/>
            <person name="Muszewska A."/>
            <person name="Goldberg J."/>
            <person name="Bailao A.M."/>
            <person name="Brigido M.M."/>
            <person name="Ferreira M.E."/>
            <person name="Garcia A.M."/>
            <person name="Grynberg M."/>
            <person name="Gujja S."/>
            <person name="Heiman D.I."/>
            <person name="Henn M.R."/>
            <person name="Kodira C.D."/>
            <person name="Leon-Narvaez H."/>
            <person name="Longo L.V."/>
            <person name="Ma L.J."/>
            <person name="Malavazi I."/>
            <person name="Matsuo A.L."/>
            <person name="Morais F.V."/>
            <person name="Pereira M."/>
            <person name="Rodriguez-Brito S."/>
            <person name="Sakthikumar S."/>
            <person name="Salem-Izacc S.M."/>
            <person name="Sykes S.M."/>
            <person name="Teixeira M.M."/>
            <person name="Vallejo M.C."/>
            <person name="Walter M.E."/>
            <person name="Yandava C."/>
            <person name="Young S."/>
            <person name="Zeng Q."/>
            <person name="Zucker J."/>
            <person name="Felipe M.S."/>
            <person name="Goldman G.H."/>
            <person name="Haas B.J."/>
            <person name="McEwen J.G."/>
            <person name="Nino-Vega G."/>
            <person name="Puccia R."/>
            <person name="San-Blas G."/>
            <person name="Soares C.M."/>
            <person name="Birren B.W."/>
            <person name="Cuomo C.A."/>
        </authorList>
    </citation>
    <scope>NUCLEOTIDE SEQUENCE [LARGE SCALE GENOMIC DNA]</scope>
    <source>
        <strain evidence="3">ATCC MYA-826 / Pb01</strain>
    </source>
</reference>
<dbReference type="STRING" id="502779.C1HB08"/>
<protein>
    <submittedName>
        <fullName evidence="2">Uncharacterized protein</fullName>
    </submittedName>
</protein>
<dbReference type="EMBL" id="KN294019">
    <property type="protein sequence ID" value="EEH37531.2"/>
    <property type="molecule type" value="Genomic_DNA"/>
</dbReference>
<accession>C1HB08</accession>
<name>C1HB08_PARBA</name>
<evidence type="ECO:0000313" key="2">
    <source>
        <dbReference type="EMBL" id="EEH37531.2"/>
    </source>
</evidence>
<dbReference type="OrthoDB" id="3260408at2759"/>
<dbReference type="Proteomes" id="UP000002059">
    <property type="component" value="Partially assembled WGS sequence"/>
</dbReference>
<sequence>MGSGAYHNSISPVETKTTSDTAEYPSSSAPETEPSETVPSNQDTQVPSHETDSAGPEPEPEPEPEREPFVGDNAGTGDNFWGGVVAQLIEHKEVPRNSPDQASDGPSSQQQPLMTILSSSPSTTTTTTTNLSSPPEPSRQSTISIPPPQTSSSFSDSISQAKKQYDRAHSVAGAHNSGTPDEHVIVSIESAYPGCLQHASENLEPHLKAPSEYARIPITNAITIPTPTPPQDDGLLLIASAKLQSSLELASVALSKAMASATAAATDTDTDTGTKTTVPGQQIILDARRRYYEAIGLAHDQYSIFLNSASDTTSTSISTSISSSVKPSETRTPALTSKPILEQASSEFSSVSSLASASLDAVLYSIRFVSASVDPVSASSVIADASSRFQDALSSASALLASASSAASSTPTSATKDEL</sequence>